<keyword evidence="1" id="KW-0812">Transmembrane</keyword>
<name>A0A8C9AXD4_PHOSS</name>
<keyword evidence="1" id="KW-0472">Membrane</keyword>
<keyword evidence="1" id="KW-1133">Transmembrane helix</keyword>
<dbReference type="Ensembl" id="ENSPSNT00000000247.1">
    <property type="protein sequence ID" value="ENSPSNP00000000196.1"/>
    <property type="gene ID" value="ENSPSNG00000000193.1"/>
</dbReference>
<proteinExistence type="predicted"/>
<protein>
    <submittedName>
        <fullName evidence="2">Uncharacterized protein</fullName>
    </submittedName>
</protein>
<sequence length="143" mass="15393">MVNGIVSLTSLSDSLLLVYKIATDSCIIILYPATLPNSLISPSSFLVASLGFSMYSIVSSANSDSFTSSFPTWIPFISFSSLMAVARVSNTMLNKSGKSGHSCLVPDLRGNAFSFSPLNMMLAIGLSYMTLIILRLFPLYPLC</sequence>
<evidence type="ECO:0000256" key="1">
    <source>
        <dbReference type="SAM" id="Phobius"/>
    </source>
</evidence>
<dbReference type="GeneTree" id="ENSGT00980000200151"/>
<accession>A0A8C9AXD4</accession>
<feature type="transmembrane region" description="Helical" evidence="1">
    <location>
        <begin position="118"/>
        <end position="137"/>
    </location>
</feature>
<evidence type="ECO:0000313" key="3">
    <source>
        <dbReference type="Proteomes" id="UP000694554"/>
    </source>
</evidence>
<dbReference type="Proteomes" id="UP000694554">
    <property type="component" value="Chromosome 4"/>
</dbReference>
<reference evidence="2" key="1">
    <citation type="submission" date="2019-08" db="EMBL/GenBank/DDBJ databases">
        <title>Phocoena sinus (Vaquita) genome, mPhoSin1, primary haplotype.</title>
        <authorList>
            <person name="Morin P."/>
            <person name="Mountcastle J."/>
            <person name="Fungtammasan C."/>
            <person name="Rhie A."/>
            <person name="Rojas-Bracho L."/>
            <person name="Smith C.R."/>
            <person name="Taylor B.L."/>
            <person name="Gulland F.M.D."/>
            <person name="Musser W."/>
            <person name="Houck M."/>
            <person name="Haase B."/>
            <person name="Paez S."/>
            <person name="Howe K."/>
            <person name="Torrance J."/>
            <person name="Formenti G."/>
            <person name="Phillippy A."/>
            <person name="Ryder O."/>
            <person name="Jarvis E.D."/>
            <person name="Fedrigo O."/>
        </authorList>
    </citation>
    <scope>NUCLEOTIDE SEQUENCE [LARGE SCALE GENOMIC DNA]</scope>
</reference>
<reference evidence="2" key="2">
    <citation type="submission" date="2025-08" db="UniProtKB">
        <authorList>
            <consortium name="Ensembl"/>
        </authorList>
    </citation>
    <scope>IDENTIFICATION</scope>
</reference>
<reference evidence="2" key="3">
    <citation type="submission" date="2025-09" db="UniProtKB">
        <authorList>
            <consortium name="Ensembl"/>
        </authorList>
    </citation>
    <scope>IDENTIFICATION</scope>
</reference>
<organism evidence="2 3">
    <name type="scientific">Phocoena sinus</name>
    <name type="common">Vaquita</name>
    <dbReference type="NCBI Taxonomy" id="42100"/>
    <lineage>
        <taxon>Eukaryota</taxon>
        <taxon>Metazoa</taxon>
        <taxon>Chordata</taxon>
        <taxon>Craniata</taxon>
        <taxon>Vertebrata</taxon>
        <taxon>Euteleostomi</taxon>
        <taxon>Mammalia</taxon>
        <taxon>Eutheria</taxon>
        <taxon>Laurasiatheria</taxon>
        <taxon>Artiodactyla</taxon>
        <taxon>Whippomorpha</taxon>
        <taxon>Cetacea</taxon>
        <taxon>Odontoceti</taxon>
        <taxon>Phocoenidae</taxon>
        <taxon>Phocoena</taxon>
    </lineage>
</organism>
<feature type="transmembrane region" description="Helical" evidence="1">
    <location>
        <begin position="70"/>
        <end position="88"/>
    </location>
</feature>
<keyword evidence="3" id="KW-1185">Reference proteome</keyword>
<evidence type="ECO:0000313" key="2">
    <source>
        <dbReference type="Ensembl" id="ENSPSNP00000000196.1"/>
    </source>
</evidence>
<dbReference type="AlphaFoldDB" id="A0A8C9AXD4"/>